<dbReference type="GO" id="GO:0005886">
    <property type="term" value="C:plasma membrane"/>
    <property type="evidence" value="ECO:0007669"/>
    <property type="project" value="UniProtKB-SubCell"/>
</dbReference>
<evidence type="ECO:0000256" key="6">
    <source>
        <dbReference type="SAM" id="Phobius"/>
    </source>
</evidence>
<protein>
    <submittedName>
        <fullName evidence="7">Unannotated protein</fullName>
    </submittedName>
</protein>
<accession>A0A6J6JZY8</accession>
<gene>
    <name evidence="7" type="ORF">UFOPK2165_00407</name>
</gene>
<keyword evidence="2" id="KW-1003">Cell membrane</keyword>
<feature type="transmembrane region" description="Helical" evidence="6">
    <location>
        <begin position="18"/>
        <end position="40"/>
    </location>
</feature>
<organism evidence="7">
    <name type="scientific">freshwater metagenome</name>
    <dbReference type="NCBI Taxonomy" id="449393"/>
    <lineage>
        <taxon>unclassified sequences</taxon>
        <taxon>metagenomes</taxon>
        <taxon>ecological metagenomes</taxon>
    </lineage>
</organism>
<dbReference type="InterPro" id="IPR019108">
    <property type="entry name" value="Caa3_assmbl_CtaG-rel"/>
</dbReference>
<evidence type="ECO:0000313" key="7">
    <source>
        <dbReference type="EMBL" id="CAB4642098.1"/>
    </source>
</evidence>
<dbReference type="Pfam" id="PF09678">
    <property type="entry name" value="Caa3_CtaG"/>
    <property type="match status" value="1"/>
</dbReference>
<evidence type="ECO:0000256" key="4">
    <source>
        <dbReference type="ARBA" id="ARBA00022989"/>
    </source>
</evidence>
<dbReference type="AlphaFoldDB" id="A0A6J6JZY8"/>
<keyword evidence="3 6" id="KW-0812">Transmembrane</keyword>
<evidence type="ECO:0000256" key="5">
    <source>
        <dbReference type="ARBA" id="ARBA00023136"/>
    </source>
</evidence>
<dbReference type="EMBL" id="CAEZWA010000054">
    <property type="protein sequence ID" value="CAB4642098.1"/>
    <property type="molecule type" value="Genomic_DNA"/>
</dbReference>
<keyword evidence="5 6" id="KW-0472">Membrane</keyword>
<proteinExistence type="predicted"/>
<keyword evidence="4 6" id="KW-1133">Transmembrane helix</keyword>
<evidence type="ECO:0000256" key="2">
    <source>
        <dbReference type="ARBA" id="ARBA00022475"/>
    </source>
</evidence>
<sequence>MGRTWGESPLDDQHTGGAIAWGIGELPVAALTIIVALQWFKSDSRDAKRLDRASDRSGNKDLADYNEMLAKLSAQDARSENDSRGRQ</sequence>
<name>A0A6J6JZY8_9ZZZZ</name>
<reference evidence="7" key="1">
    <citation type="submission" date="2020-05" db="EMBL/GenBank/DDBJ databases">
        <authorList>
            <person name="Chiriac C."/>
            <person name="Salcher M."/>
            <person name="Ghai R."/>
            <person name="Kavagutti S V."/>
        </authorList>
    </citation>
    <scope>NUCLEOTIDE SEQUENCE</scope>
</reference>
<evidence type="ECO:0000256" key="3">
    <source>
        <dbReference type="ARBA" id="ARBA00022692"/>
    </source>
</evidence>
<evidence type="ECO:0000256" key="1">
    <source>
        <dbReference type="ARBA" id="ARBA00004651"/>
    </source>
</evidence>
<comment type="subcellular location">
    <subcellularLocation>
        <location evidence="1">Cell membrane</location>
        <topology evidence="1">Multi-pass membrane protein</topology>
    </subcellularLocation>
</comment>